<dbReference type="AlphaFoldDB" id="A0AAD6DRJ4"/>
<feature type="compositionally biased region" description="Low complexity" evidence="1">
    <location>
        <begin position="610"/>
        <end position="619"/>
    </location>
</feature>
<dbReference type="SUPFAM" id="SSF52047">
    <property type="entry name" value="RNI-like"/>
    <property type="match status" value="1"/>
</dbReference>
<feature type="compositionally biased region" description="Basic residues" evidence="1">
    <location>
        <begin position="132"/>
        <end position="142"/>
    </location>
</feature>
<evidence type="ECO:0000313" key="3">
    <source>
        <dbReference type="Proteomes" id="UP001216150"/>
    </source>
</evidence>
<feature type="compositionally biased region" description="Acidic residues" evidence="1">
    <location>
        <begin position="73"/>
        <end position="83"/>
    </location>
</feature>
<accession>A0AAD6DRJ4</accession>
<dbReference type="InterPro" id="IPR032675">
    <property type="entry name" value="LRR_dom_sf"/>
</dbReference>
<feature type="compositionally biased region" description="Acidic residues" evidence="1">
    <location>
        <begin position="660"/>
        <end position="678"/>
    </location>
</feature>
<dbReference type="Gene3D" id="3.80.10.10">
    <property type="entry name" value="Ribonuclease Inhibitor"/>
    <property type="match status" value="1"/>
</dbReference>
<reference evidence="2 3" key="1">
    <citation type="journal article" date="2023" name="IMA Fungus">
        <title>Comparative genomic study of the Penicillium genus elucidates a diverse pangenome and 15 lateral gene transfer events.</title>
        <authorList>
            <person name="Petersen C."/>
            <person name="Sorensen T."/>
            <person name="Nielsen M.R."/>
            <person name="Sondergaard T.E."/>
            <person name="Sorensen J.L."/>
            <person name="Fitzpatrick D.A."/>
            <person name="Frisvad J.C."/>
            <person name="Nielsen K.L."/>
        </authorList>
    </citation>
    <scope>NUCLEOTIDE SEQUENCE [LARGE SCALE GENOMIC DNA]</scope>
    <source>
        <strain evidence="2 3">IBT 29057</strain>
    </source>
</reference>
<gene>
    <name evidence="2" type="ORF">N7450_005068</name>
</gene>
<evidence type="ECO:0000256" key="1">
    <source>
        <dbReference type="SAM" id="MobiDB-lite"/>
    </source>
</evidence>
<dbReference type="Proteomes" id="UP001216150">
    <property type="component" value="Unassembled WGS sequence"/>
</dbReference>
<sequence>MVPPRSSGPSTSSRPTRRSRTQVETYHESTSSDDDASETGGRSGTGSRLQSAASLRSRSNVQRPSYREPSDNVSDDDSIEPEDGPGGGPGYQTNTQAPARNVSRPVRSTRRARTAVTRSSSTNQRENTFAGTKRRQRDRSKHTSSVPGKRAKYCSELLDDLTRVIPPWQTLPYHILFEILLQATYPASNEKWEARSDVARWLVNVACLCREFQEPALAALYYCPPLFPSYKCHALVNLLSIPRESLLINYAGKIKELHVDVDVLRYKSGPVLGYFDLTQLIQKIPQVHAVRLYHQEDFTLGYQPSDIPLSKWTYSDYLFEAMDSTGIRLRAWDWNSRFLNLADLLPFMLKQHQRSAFQRLKEVKLLHLGDRKGKDTPEQEDALASALNVLPDLERLEFVECSLLTDRLLLQLPSALRSITITNCDRIFSPYVDSFLKTRGSHLRELYLNHNRHLDLMWAANLADHCPALEKVKFDGNLYDASPHNDTNPHFESIMEPSIEPTWPSTLREIEMTCLRKLDSDCAKIFLTSLLNVAPYLSSLRRLSISMILDMSWRDRARFRDCWVPELYQTFQRGGMDAKSREPTPFPESSDTAPKRHSARIAQISENQNSDSDSSLDLSGRTVPESLVPNGERQRPKMCDEVFIRIDNQRPSETQFNENDFLDSEASGDEDWDGEDYEAGGGGYAW</sequence>
<keyword evidence="3" id="KW-1185">Reference proteome</keyword>
<evidence type="ECO:0000313" key="2">
    <source>
        <dbReference type="EMBL" id="KAJ5591096.1"/>
    </source>
</evidence>
<organism evidence="2 3">
    <name type="scientific">Penicillium hetheringtonii</name>
    <dbReference type="NCBI Taxonomy" id="911720"/>
    <lineage>
        <taxon>Eukaryota</taxon>
        <taxon>Fungi</taxon>
        <taxon>Dikarya</taxon>
        <taxon>Ascomycota</taxon>
        <taxon>Pezizomycotina</taxon>
        <taxon>Eurotiomycetes</taxon>
        <taxon>Eurotiomycetidae</taxon>
        <taxon>Eurotiales</taxon>
        <taxon>Aspergillaceae</taxon>
        <taxon>Penicillium</taxon>
    </lineage>
</organism>
<protein>
    <submittedName>
        <fullName evidence="2">Uncharacterized protein</fullName>
    </submittedName>
</protein>
<feature type="region of interest" description="Disordered" evidence="1">
    <location>
        <begin position="574"/>
        <end position="634"/>
    </location>
</feature>
<feature type="compositionally biased region" description="Low complexity" evidence="1">
    <location>
        <begin position="45"/>
        <end position="59"/>
    </location>
</feature>
<feature type="region of interest" description="Disordered" evidence="1">
    <location>
        <begin position="1"/>
        <end position="147"/>
    </location>
</feature>
<feature type="compositionally biased region" description="Low complexity" evidence="1">
    <location>
        <begin position="1"/>
        <end position="14"/>
    </location>
</feature>
<proteinExistence type="predicted"/>
<feature type="region of interest" description="Disordered" evidence="1">
    <location>
        <begin position="646"/>
        <end position="686"/>
    </location>
</feature>
<dbReference type="EMBL" id="JAQJAC010000003">
    <property type="protein sequence ID" value="KAJ5591096.1"/>
    <property type="molecule type" value="Genomic_DNA"/>
</dbReference>
<comment type="caution">
    <text evidence="2">The sequence shown here is derived from an EMBL/GenBank/DDBJ whole genome shotgun (WGS) entry which is preliminary data.</text>
</comment>
<name>A0AAD6DRJ4_9EURO</name>